<keyword evidence="2" id="KW-1185">Reference proteome</keyword>
<name>A0A6A4IAY7_9AGAR</name>
<evidence type="ECO:0000313" key="1">
    <source>
        <dbReference type="EMBL" id="KAE9405954.1"/>
    </source>
</evidence>
<proteinExistence type="predicted"/>
<dbReference type="AlphaFoldDB" id="A0A6A4IAY7"/>
<organism evidence="1 2">
    <name type="scientific">Gymnopus androsaceus JB14</name>
    <dbReference type="NCBI Taxonomy" id="1447944"/>
    <lineage>
        <taxon>Eukaryota</taxon>
        <taxon>Fungi</taxon>
        <taxon>Dikarya</taxon>
        <taxon>Basidiomycota</taxon>
        <taxon>Agaricomycotina</taxon>
        <taxon>Agaricomycetes</taxon>
        <taxon>Agaricomycetidae</taxon>
        <taxon>Agaricales</taxon>
        <taxon>Marasmiineae</taxon>
        <taxon>Omphalotaceae</taxon>
        <taxon>Gymnopus</taxon>
    </lineage>
</organism>
<feature type="non-terminal residue" evidence="1">
    <location>
        <position position="1"/>
    </location>
</feature>
<sequence length="144" mass="16887">MSSSNPRQTNFQLRMNVDFEGIHRWLRMEYGPGNQPEPEISRVLADVDKDLEDCSSELRYLQSHVSFLQNQHMKVLGLWGIESWEDIQQWKFPWGQITELEVTQFPKPSRCCQTFIASDNNSFCPEARTLTYNQRSQDVDNSLI</sequence>
<evidence type="ECO:0000313" key="2">
    <source>
        <dbReference type="Proteomes" id="UP000799118"/>
    </source>
</evidence>
<dbReference type="Proteomes" id="UP000799118">
    <property type="component" value="Unassembled WGS sequence"/>
</dbReference>
<protein>
    <submittedName>
        <fullName evidence="1">Uncharacterized protein</fullName>
    </submittedName>
</protein>
<accession>A0A6A4IAY7</accession>
<reference evidence="1" key="1">
    <citation type="journal article" date="2019" name="Environ. Microbiol.">
        <title>Fungal ecological strategies reflected in gene transcription - a case study of two litter decomposers.</title>
        <authorList>
            <person name="Barbi F."/>
            <person name="Kohler A."/>
            <person name="Barry K."/>
            <person name="Baskaran P."/>
            <person name="Daum C."/>
            <person name="Fauchery L."/>
            <person name="Ihrmark K."/>
            <person name="Kuo A."/>
            <person name="LaButti K."/>
            <person name="Lipzen A."/>
            <person name="Morin E."/>
            <person name="Grigoriev I.V."/>
            <person name="Henrissat B."/>
            <person name="Lindahl B."/>
            <person name="Martin F."/>
        </authorList>
    </citation>
    <scope>NUCLEOTIDE SEQUENCE</scope>
    <source>
        <strain evidence="1">JB14</strain>
    </source>
</reference>
<gene>
    <name evidence="1" type="ORF">BT96DRAFT_972184</name>
</gene>
<dbReference type="EMBL" id="ML769405">
    <property type="protein sequence ID" value="KAE9405954.1"/>
    <property type="molecule type" value="Genomic_DNA"/>
</dbReference>